<accession>A0A3P7Y765</accession>
<dbReference type="AlphaFoldDB" id="A0A183FQN8"/>
<reference evidence="4" key="2">
    <citation type="submission" date="2019-09" db="UniProtKB">
        <authorList>
            <consortium name="WormBaseParasite"/>
        </authorList>
    </citation>
    <scope>IDENTIFICATION</scope>
</reference>
<organism evidence="3 4">
    <name type="scientific">Heligmosomoides polygyrus</name>
    <name type="common">Parasitic roundworm</name>
    <dbReference type="NCBI Taxonomy" id="6339"/>
    <lineage>
        <taxon>Eukaryota</taxon>
        <taxon>Metazoa</taxon>
        <taxon>Ecdysozoa</taxon>
        <taxon>Nematoda</taxon>
        <taxon>Chromadorea</taxon>
        <taxon>Rhabditida</taxon>
        <taxon>Rhabditina</taxon>
        <taxon>Rhabditomorpha</taxon>
        <taxon>Strongyloidea</taxon>
        <taxon>Heligmosomidae</taxon>
        <taxon>Heligmosomoides</taxon>
    </lineage>
</organism>
<protein>
    <submittedName>
        <fullName evidence="2 4">Uncharacterized protein</fullName>
    </submittedName>
</protein>
<feature type="region of interest" description="Disordered" evidence="1">
    <location>
        <begin position="12"/>
        <end position="44"/>
    </location>
</feature>
<keyword evidence="3" id="KW-1185">Reference proteome</keyword>
<proteinExistence type="predicted"/>
<sequence length="120" mass="12775">MPSVLVCVLAPEKEIRAEDDTEWGGPEPTGRSADDDGSGGADDAITLTTKHNANGKQLMTFEESGGLDDSRCSPGADERAQLMAVLLNDEFTFLSRGSAGGLEVVPPEARSRHRWCPTNS</sequence>
<evidence type="ECO:0000313" key="3">
    <source>
        <dbReference type="Proteomes" id="UP000050761"/>
    </source>
</evidence>
<name>A0A183FQN8_HELPZ</name>
<dbReference type="EMBL" id="UZAH01026639">
    <property type="protein sequence ID" value="VDO83486.1"/>
    <property type="molecule type" value="Genomic_DNA"/>
</dbReference>
<evidence type="ECO:0000313" key="2">
    <source>
        <dbReference type="EMBL" id="VDO83486.1"/>
    </source>
</evidence>
<evidence type="ECO:0000256" key="1">
    <source>
        <dbReference type="SAM" id="MobiDB-lite"/>
    </source>
</evidence>
<evidence type="ECO:0000313" key="4">
    <source>
        <dbReference type="WBParaSite" id="HPBE_0001007001-mRNA-1"/>
    </source>
</evidence>
<accession>A0A183FQN8</accession>
<dbReference type="Proteomes" id="UP000050761">
    <property type="component" value="Unassembled WGS sequence"/>
</dbReference>
<reference evidence="2 3" key="1">
    <citation type="submission" date="2018-11" db="EMBL/GenBank/DDBJ databases">
        <authorList>
            <consortium name="Pathogen Informatics"/>
        </authorList>
    </citation>
    <scope>NUCLEOTIDE SEQUENCE [LARGE SCALE GENOMIC DNA]</scope>
</reference>
<gene>
    <name evidence="2" type="ORF">HPBE_LOCUS10071</name>
</gene>
<dbReference type="WBParaSite" id="HPBE_0001007001-mRNA-1">
    <property type="protein sequence ID" value="HPBE_0001007001-mRNA-1"/>
    <property type="gene ID" value="HPBE_0001007001"/>
</dbReference>